<sequence length="434" mass="49711">MGGPIEHHFSYLKTGIIDAMKAKLQFINNRCGEFFFDRIENEMLITVNPQKPTCGAHVVLPVIMDLFAREALRTILMGEKIGTTHIFDFPNNLLLPYGRGYTAQLTLGGVSKIENIERFLPVDFFSSNTKILSLGQCYGYGYKMTLTNEDVVLREIEFSSQFTLELGIAKRFSRFQDWQTLSFCADGREMSYTRTLLSLFESMEDEEEYVSFELKSKTEQYQFTSAIDERMVEGAEEDEGSVEPFFNYTPEKEEQLKLLLADDDIDDYDAIYDAVADFYKDYKTLLLEITQLFENCGGVPPQKKTKKRKAREDNIESQDFDSNRPIFRDMVNYAINIGAISSTLSFLERICHLPLINLCRFILKTSVFLSYIDSGASAHLTTNEYWLENISVEHPIKEIVVANKEKVPVKCSSDVSITTLTDNCENKSRRSIVC</sequence>
<proteinExistence type="predicted"/>
<protein>
    <submittedName>
        <fullName evidence="1">Uncharacterized protein</fullName>
    </submittedName>
</protein>
<evidence type="ECO:0000313" key="1">
    <source>
        <dbReference type="EMBL" id="CAH2088317.1"/>
    </source>
</evidence>
<gene>
    <name evidence="1" type="ORF">EEDITHA_LOCUS4488</name>
</gene>
<accession>A0AAU9TPY7</accession>
<reference evidence="1" key="1">
    <citation type="submission" date="2022-03" db="EMBL/GenBank/DDBJ databases">
        <authorList>
            <person name="Tunstrom K."/>
        </authorList>
    </citation>
    <scope>NUCLEOTIDE SEQUENCE</scope>
</reference>
<organism evidence="1 2">
    <name type="scientific">Euphydryas editha</name>
    <name type="common">Edith's checkerspot</name>
    <dbReference type="NCBI Taxonomy" id="104508"/>
    <lineage>
        <taxon>Eukaryota</taxon>
        <taxon>Metazoa</taxon>
        <taxon>Ecdysozoa</taxon>
        <taxon>Arthropoda</taxon>
        <taxon>Hexapoda</taxon>
        <taxon>Insecta</taxon>
        <taxon>Pterygota</taxon>
        <taxon>Neoptera</taxon>
        <taxon>Endopterygota</taxon>
        <taxon>Lepidoptera</taxon>
        <taxon>Glossata</taxon>
        <taxon>Ditrysia</taxon>
        <taxon>Papilionoidea</taxon>
        <taxon>Nymphalidae</taxon>
        <taxon>Nymphalinae</taxon>
        <taxon>Euphydryas</taxon>
    </lineage>
</organism>
<evidence type="ECO:0000313" key="2">
    <source>
        <dbReference type="Proteomes" id="UP001153954"/>
    </source>
</evidence>
<comment type="caution">
    <text evidence="1">The sequence shown here is derived from an EMBL/GenBank/DDBJ whole genome shotgun (WGS) entry which is preliminary data.</text>
</comment>
<dbReference type="AlphaFoldDB" id="A0AAU9TPY7"/>
<name>A0AAU9TPY7_EUPED</name>
<keyword evidence="2" id="KW-1185">Reference proteome</keyword>
<dbReference type="Proteomes" id="UP001153954">
    <property type="component" value="Unassembled WGS sequence"/>
</dbReference>
<dbReference type="EMBL" id="CAKOGL010000007">
    <property type="protein sequence ID" value="CAH2088317.1"/>
    <property type="molecule type" value="Genomic_DNA"/>
</dbReference>